<dbReference type="EMBL" id="BN001305">
    <property type="protein sequence ID" value="CBF80309.1"/>
    <property type="molecule type" value="Genomic_DNA"/>
</dbReference>
<dbReference type="OrthoDB" id="3660930at2759"/>
<organism evidence="2 3">
    <name type="scientific">Emericella nidulans (strain FGSC A4 / ATCC 38163 / CBS 112.46 / NRRL 194 / M139)</name>
    <name type="common">Aspergillus nidulans</name>
    <dbReference type="NCBI Taxonomy" id="227321"/>
    <lineage>
        <taxon>Eukaryota</taxon>
        <taxon>Fungi</taxon>
        <taxon>Dikarya</taxon>
        <taxon>Ascomycota</taxon>
        <taxon>Pezizomycotina</taxon>
        <taxon>Eurotiomycetes</taxon>
        <taxon>Eurotiomycetidae</taxon>
        <taxon>Eurotiales</taxon>
        <taxon>Aspergillaceae</taxon>
        <taxon>Aspergillus</taxon>
        <taxon>Aspergillus subgen. Nidulantes</taxon>
    </lineage>
</organism>
<dbReference type="eggNOG" id="ENOG502S47S">
    <property type="taxonomic scope" value="Eukaryota"/>
</dbReference>
<proteinExistence type="predicted"/>
<dbReference type="HOGENOM" id="CLU_1038383_0_0_1"/>
<name>Q5ATQ5_EMENI</name>
<keyword evidence="1" id="KW-0732">Signal</keyword>
<dbReference type="GeneID" id="2868748"/>
<dbReference type="AlphaFoldDB" id="Q5ATQ5"/>
<accession>C8VE15</accession>
<dbReference type="KEGG" id="ani:ANIA_08325"/>
<evidence type="ECO:0000313" key="3">
    <source>
        <dbReference type="Proteomes" id="UP000000560"/>
    </source>
</evidence>
<accession>Q5ATQ5</accession>
<reference evidence="3" key="1">
    <citation type="journal article" date="2005" name="Nature">
        <title>Sequencing of Aspergillus nidulans and comparative analysis with A. fumigatus and A. oryzae.</title>
        <authorList>
            <person name="Galagan J.E."/>
            <person name="Calvo S.E."/>
            <person name="Cuomo C."/>
            <person name="Ma L.J."/>
            <person name="Wortman J.R."/>
            <person name="Batzoglou S."/>
            <person name="Lee S.I."/>
            <person name="Basturkmen M."/>
            <person name="Spevak C.C."/>
            <person name="Clutterbuck J."/>
            <person name="Kapitonov V."/>
            <person name="Jurka J."/>
            <person name="Scazzocchio C."/>
            <person name="Farman M."/>
            <person name="Butler J."/>
            <person name="Purcell S."/>
            <person name="Harris S."/>
            <person name="Braus G.H."/>
            <person name="Draht O."/>
            <person name="Busch S."/>
            <person name="D'Enfert C."/>
            <person name="Bouchier C."/>
            <person name="Goldman G.H."/>
            <person name="Bell-Pedersen D."/>
            <person name="Griffiths-Jones S."/>
            <person name="Doonan J.H."/>
            <person name="Yu J."/>
            <person name="Vienken K."/>
            <person name="Pain A."/>
            <person name="Freitag M."/>
            <person name="Selker E.U."/>
            <person name="Archer D.B."/>
            <person name="Penalva M.A."/>
            <person name="Oakley B.R."/>
            <person name="Momany M."/>
            <person name="Tanaka T."/>
            <person name="Kumagai T."/>
            <person name="Asai K."/>
            <person name="Machida M."/>
            <person name="Nierman W.C."/>
            <person name="Denning D.W."/>
            <person name="Caddick M."/>
            <person name="Hynes M."/>
            <person name="Paoletti M."/>
            <person name="Fischer R."/>
            <person name="Miller B."/>
            <person name="Dyer P."/>
            <person name="Sachs M.S."/>
            <person name="Osmani S.A."/>
            <person name="Birren B.W."/>
        </authorList>
    </citation>
    <scope>NUCLEOTIDE SEQUENCE [LARGE SCALE GENOMIC DNA]</scope>
    <source>
        <strain evidence="3">FGSC A4 / ATCC 38163 / CBS 112.46 / NRRL 194 / M139</strain>
    </source>
</reference>
<evidence type="ECO:0000256" key="1">
    <source>
        <dbReference type="SAM" id="SignalP"/>
    </source>
</evidence>
<keyword evidence="3" id="KW-1185">Reference proteome</keyword>
<gene>
    <name evidence="2" type="ORF">ANIA_08325</name>
</gene>
<feature type="signal peptide" evidence="1">
    <location>
        <begin position="1"/>
        <end position="26"/>
    </location>
</feature>
<dbReference type="Proteomes" id="UP000000560">
    <property type="component" value="Chromosome V"/>
</dbReference>
<dbReference type="VEuPathDB" id="FungiDB:AN8325"/>
<sequence length="268" mass="29110">MKRSVTIISMLAFSSALTLTPRAAEGDPVVECGNLDVMTIDPVDLPAGVALSDVRKCLDHPLGRNRHVKGASLAPLDAVDASFYNSAVDTGTSPVEPRSDSLGVFEERACYKDAPYGCSGGYCWKACGNINKGEWCWTAKKAGLGAWIKCNPMPECIAPLALKICPSLLSTFPARFSLAVTPEEVLSRGLSSFPISTPHDSYKKCFNLHPCFYGNEILRFSYEFQFPESCILRRPKNGRVQPTQAPMVAVDTSCEEPVSVRLLGQLVV</sequence>
<dbReference type="InParanoid" id="Q5ATQ5"/>
<protein>
    <submittedName>
        <fullName evidence="2">Uncharacterized protein</fullName>
    </submittedName>
</protein>
<evidence type="ECO:0000313" key="2">
    <source>
        <dbReference type="EMBL" id="CBF80309.1"/>
    </source>
</evidence>
<feature type="chain" id="PRO_5010263086" evidence="1">
    <location>
        <begin position="27"/>
        <end position="268"/>
    </location>
</feature>
<dbReference type="RefSeq" id="XP_681594.1">
    <property type="nucleotide sequence ID" value="XM_676502.1"/>
</dbReference>
<reference evidence="3" key="2">
    <citation type="journal article" date="2009" name="Fungal Genet. Biol.">
        <title>The 2008 update of the Aspergillus nidulans genome annotation: a community effort.</title>
        <authorList>
            <person name="Wortman J.R."/>
            <person name="Gilsenan J.M."/>
            <person name="Joardar V."/>
            <person name="Deegan J."/>
            <person name="Clutterbuck J."/>
            <person name="Andersen M.R."/>
            <person name="Archer D."/>
            <person name="Bencina M."/>
            <person name="Braus G."/>
            <person name="Coutinho P."/>
            <person name="von Dohren H."/>
            <person name="Doonan J."/>
            <person name="Driessen A.J."/>
            <person name="Durek P."/>
            <person name="Espeso E."/>
            <person name="Fekete E."/>
            <person name="Flipphi M."/>
            <person name="Estrada C.G."/>
            <person name="Geysens S."/>
            <person name="Goldman G."/>
            <person name="de Groot P.W."/>
            <person name="Hansen K."/>
            <person name="Harris S.D."/>
            <person name="Heinekamp T."/>
            <person name="Helmstaedt K."/>
            <person name="Henrissat B."/>
            <person name="Hofmann G."/>
            <person name="Homan T."/>
            <person name="Horio T."/>
            <person name="Horiuchi H."/>
            <person name="James S."/>
            <person name="Jones M."/>
            <person name="Karaffa L."/>
            <person name="Karanyi Z."/>
            <person name="Kato M."/>
            <person name="Keller N."/>
            <person name="Kelly D.E."/>
            <person name="Kiel J.A."/>
            <person name="Kim J.M."/>
            <person name="van der Klei I.J."/>
            <person name="Klis F.M."/>
            <person name="Kovalchuk A."/>
            <person name="Krasevec N."/>
            <person name="Kubicek C.P."/>
            <person name="Liu B."/>
            <person name="Maccabe A."/>
            <person name="Meyer V."/>
            <person name="Mirabito P."/>
            <person name="Miskei M."/>
            <person name="Mos M."/>
            <person name="Mullins J."/>
            <person name="Nelson D.R."/>
            <person name="Nielsen J."/>
            <person name="Oakley B.R."/>
            <person name="Osmani S.A."/>
            <person name="Pakula T."/>
            <person name="Paszewski A."/>
            <person name="Paulsen I."/>
            <person name="Pilsyk S."/>
            <person name="Pocsi I."/>
            <person name="Punt P.J."/>
            <person name="Ram A.F."/>
            <person name="Ren Q."/>
            <person name="Robellet X."/>
            <person name="Robson G."/>
            <person name="Seiboth B."/>
            <person name="van Solingen P."/>
            <person name="Specht T."/>
            <person name="Sun J."/>
            <person name="Taheri-Talesh N."/>
            <person name="Takeshita N."/>
            <person name="Ussery D."/>
            <person name="vanKuyk P.A."/>
            <person name="Visser H."/>
            <person name="van de Vondervoort P.J."/>
            <person name="de Vries R.P."/>
            <person name="Walton J."/>
            <person name="Xiang X."/>
            <person name="Xiong Y."/>
            <person name="Zeng A.P."/>
            <person name="Brandt B.W."/>
            <person name="Cornell M.J."/>
            <person name="van den Hondel C.A."/>
            <person name="Visser J."/>
            <person name="Oliver S.G."/>
            <person name="Turner G."/>
        </authorList>
    </citation>
    <scope>GENOME REANNOTATION</scope>
    <source>
        <strain evidence="3">FGSC A4 / ATCC 38163 / CBS 112.46 / NRRL 194 / M139</strain>
    </source>
</reference>